<gene>
    <name evidence="2" type="ORF">K8V85_09420</name>
</gene>
<evidence type="ECO:0000313" key="3">
    <source>
        <dbReference type="Proteomes" id="UP000706163"/>
    </source>
</evidence>
<dbReference type="Gene3D" id="2.40.30.200">
    <property type="match status" value="1"/>
</dbReference>
<dbReference type="Proteomes" id="UP000706163">
    <property type="component" value="Unassembled WGS sequence"/>
</dbReference>
<dbReference type="AlphaFoldDB" id="A0A921GZ72"/>
<dbReference type="RefSeq" id="WP_278675830.1">
    <property type="nucleotide sequence ID" value="NZ_DYVT01000110.1"/>
</dbReference>
<reference evidence="2" key="2">
    <citation type="submission" date="2021-09" db="EMBL/GenBank/DDBJ databases">
        <authorList>
            <person name="Gilroy R."/>
        </authorList>
    </citation>
    <scope>NUCLEOTIDE SEQUENCE</scope>
    <source>
        <strain evidence="2">CHK149-3286</strain>
    </source>
</reference>
<evidence type="ECO:0000313" key="2">
    <source>
        <dbReference type="EMBL" id="HJF68517.1"/>
    </source>
</evidence>
<proteinExistence type="predicted"/>
<accession>A0A921GZ72</accession>
<reference evidence="2" key="1">
    <citation type="journal article" date="2021" name="PeerJ">
        <title>Extensive microbial diversity within the chicken gut microbiome revealed by metagenomics and culture.</title>
        <authorList>
            <person name="Gilroy R."/>
            <person name="Ravi A."/>
            <person name="Getino M."/>
            <person name="Pursley I."/>
            <person name="Horton D.L."/>
            <person name="Alikhan N.F."/>
            <person name="Baker D."/>
            <person name="Gharbi K."/>
            <person name="Hall N."/>
            <person name="Watson M."/>
            <person name="Adriaenssens E.M."/>
            <person name="Foster-Nyarko E."/>
            <person name="Jarju S."/>
            <person name="Secka A."/>
            <person name="Antonio M."/>
            <person name="Oren A."/>
            <person name="Chaudhuri R.R."/>
            <person name="La Ragione R."/>
            <person name="Hildebrand F."/>
            <person name="Pallen M.J."/>
        </authorList>
    </citation>
    <scope>NUCLEOTIDE SEQUENCE</scope>
    <source>
        <strain evidence="2">CHK149-3286</strain>
    </source>
</reference>
<feature type="domain" description="Siphovirus-type tail component RIFT-related" evidence="1">
    <location>
        <begin position="46"/>
        <end position="145"/>
    </location>
</feature>
<comment type="caution">
    <text evidence="2">The sequence shown here is derived from an EMBL/GenBank/DDBJ whole genome shotgun (WGS) entry which is preliminary data.</text>
</comment>
<dbReference type="InterPro" id="IPR008841">
    <property type="entry name" value="Siphovirus-type_tail_N"/>
</dbReference>
<evidence type="ECO:0000259" key="1">
    <source>
        <dbReference type="Pfam" id="PF05709"/>
    </source>
</evidence>
<protein>
    <submittedName>
        <fullName evidence="2">Phage tail family protein</fullName>
    </submittedName>
</protein>
<dbReference type="EMBL" id="DYVT01000110">
    <property type="protein sequence ID" value="HJF68517.1"/>
    <property type="molecule type" value="Genomic_DNA"/>
</dbReference>
<organism evidence="2 3">
    <name type="scientific">Staphylococcus kloosii</name>
    <dbReference type="NCBI Taxonomy" id="29384"/>
    <lineage>
        <taxon>Bacteria</taxon>
        <taxon>Bacillati</taxon>
        <taxon>Bacillota</taxon>
        <taxon>Bacilli</taxon>
        <taxon>Bacillales</taxon>
        <taxon>Staphylococcaceae</taxon>
        <taxon>Staphylococcus</taxon>
    </lineage>
</organism>
<name>A0A921GZ72_9STAP</name>
<dbReference type="Pfam" id="PF05709">
    <property type="entry name" value="Sipho_tail"/>
    <property type="match status" value="1"/>
</dbReference>
<sequence>MSNCIVCGRESCPMDHGKWLEITFKDTKPFNINEDVEGLYLNSIEKIEPSGKTDTLQIDGIDGEIFQRATFGKFSIVTNFIYYGQNSKDLNLFINRLNGMLNKREPYYIRSFQLPFVMYQVEPTPKISYEYITLNVHRIKVEFECIKGYGESYKQSIDMKKTRGDFTFVEGLDYEDDPKYTNKGGLFYIYNGSQDTINPLLHHNLTIKMNLDAPKGFEVKNRTTGDHFKYYEPVVKEDTIEIRDIYPMLNGDEHVGKNTNWEWITLAPGWNKIEFLGNGISNISSSFIFNFIYV</sequence>